<dbReference type="Pfam" id="PF00440">
    <property type="entry name" value="TetR_N"/>
    <property type="match status" value="1"/>
</dbReference>
<keyword evidence="7" id="KW-1185">Reference proteome</keyword>
<dbReference type="PRINTS" id="PR00455">
    <property type="entry name" value="HTHTETR"/>
</dbReference>
<accession>A0A4V1RTZ7</accession>
<sequence length="228" mass="25015">MKLYRVYFDVQEQASPKLDRRTRKRQATRQAISDAATRLFMEHGFDQVTIDEIAEAADVGRMTVFNHFPRKEDMFFDREDEVRGMVSAAIHGRDAGTSPVTALRLLAYRCIEDRNPLLPLFGAPLRFVATALASEALKARARQMCSEFTRVLAAMMAESVDRPADDPDAHLVAGLLVATWSIAFSEGYKVADTPGDAAAAGRVFLRLIDRGFQAAAGGATGTPYVEAG</sequence>
<dbReference type="EMBL" id="QYBB01000054">
    <property type="protein sequence ID" value="RYC29394.1"/>
    <property type="molecule type" value="Genomic_DNA"/>
</dbReference>
<keyword evidence="1" id="KW-0805">Transcription regulation</keyword>
<dbReference type="Proteomes" id="UP000290759">
    <property type="component" value="Unassembled WGS sequence"/>
</dbReference>
<dbReference type="InterPro" id="IPR009057">
    <property type="entry name" value="Homeodomain-like_sf"/>
</dbReference>
<dbReference type="SUPFAM" id="SSF46689">
    <property type="entry name" value="Homeodomain-like"/>
    <property type="match status" value="1"/>
</dbReference>
<dbReference type="Gene3D" id="1.10.10.60">
    <property type="entry name" value="Homeodomain-like"/>
    <property type="match status" value="1"/>
</dbReference>
<dbReference type="GO" id="GO:0000976">
    <property type="term" value="F:transcription cis-regulatory region binding"/>
    <property type="evidence" value="ECO:0007669"/>
    <property type="project" value="TreeGrafter"/>
</dbReference>
<evidence type="ECO:0000256" key="2">
    <source>
        <dbReference type="ARBA" id="ARBA00023125"/>
    </source>
</evidence>
<evidence type="ECO:0000313" key="6">
    <source>
        <dbReference type="EMBL" id="RYC29394.1"/>
    </source>
</evidence>
<dbReference type="Gene3D" id="1.10.357.10">
    <property type="entry name" value="Tetracycline Repressor, domain 2"/>
    <property type="match status" value="1"/>
</dbReference>
<comment type="caution">
    <text evidence="6">The sequence shown here is derived from an EMBL/GenBank/DDBJ whole genome shotgun (WGS) entry which is preliminary data.</text>
</comment>
<evidence type="ECO:0000313" key="7">
    <source>
        <dbReference type="Proteomes" id="UP000290759"/>
    </source>
</evidence>
<organism evidence="6 7">
    <name type="scientific">Lichenibacterium minor</name>
    <dbReference type="NCBI Taxonomy" id="2316528"/>
    <lineage>
        <taxon>Bacteria</taxon>
        <taxon>Pseudomonadati</taxon>
        <taxon>Pseudomonadota</taxon>
        <taxon>Alphaproteobacteria</taxon>
        <taxon>Hyphomicrobiales</taxon>
        <taxon>Lichenihabitantaceae</taxon>
        <taxon>Lichenibacterium</taxon>
    </lineage>
</organism>
<dbReference type="PROSITE" id="PS50977">
    <property type="entry name" value="HTH_TETR_2"/>
    <property type="match status" value="1"/>
</dbReference>
<reference evidence="6 7" key="1">
    <citation type="submission" date="2018-12" db="EMBL/GenBank/DDBJ databases">
        <authorList>
            <person name="Grouzdev D.S."/>
            <person name="Krutkina M.S."/>
        </authorList>
    </citation>
    <scope>NUCLEOTIDE SEQUENCE [LARGE SCALE GENOMIC DNA]</scope>
    <source>
        <strain evidence="6 7">RmlP026</strain>
    </source>
</reference>
<protein>
    <submittedName>
        <fullName evidence="6">TetR/AcrR family transcriptional regulator</fullName>
    </submittedName>
</protein>
<evidence type="ECO:0000256" key="3">
    <source>
        <dbReference type="ARBA" id="ARBA00023163"/>
    </source>
</evidence>
<name>A0A4V1RTZ7_9HYPH</name>
<reference evidence="6 7" key="2">
    <citation type="submission" date="2019-02" db="EMBL/GenBank/DDBJ databases">
        <title>'Lichenibacterium ramalinii' gen. nov. sp. nov., 'Lichenibacterium minor' gen. nov. sp. nov.</title>
        <authorList>
            <person name="Pankratov T."/>
        </authorList>
    </citation>
    <scope>NUCLEOTIDE SEQUENCE [LARGE SCALE GENOMIC DNA]</scope>
    <source>
        <strain evidence="6 7">RmlP026</strain>
    </source>
</reference>
<dbReference type="GO" id="GO:0003700">
    <property type="term" value="F:DNA-binding transcription factor activity"/>
    <property type="evidence" value="ECO:0007669"/>
    <property type="project" value="TreeGrafter"/>
</dbReference>
<keyword evidence="2 4" id="KW-0238">DNA-binding</keyword>
<feature type="domain" description="HTH tetR-type" evidence="5">
    <location>
        <begin position="26"/>
        <end position="86"/>
    </location>
</feature>
<dbReference type="InterPro" id="IPR050109">
    <property type="entry name" value="HTH-type_TetR-like_transc_reg"/>
</dbReference>
<gene>
    <name evidence="6" type="ORF">D3273_24165</name>
</gene>
<feature type="DNA-binding region" description="H-T-H motif" evidence="4">
    <location>
        <begin position="49"/>
        <end position="68"/>
    </location>
</feature>
<keyword evidence="3" id="KW-0804">Transcription</keyword>
<dbReference type="OrthoDB" id="2356263at2"/>
<proteinExistence type="predicted"/>
<dbReference type="PANTHER" id="PTHR30055">
    <property type="entry name" value="HTH-TYPE TRANSCRIPTIONAL REGULATOR RUTR"/>
    <property type="match status" value="1"/>
</dbReference>
<evidence type="ECO:0000256" key="4">
    <source>
        <dbReference type="PROSITE-ProRule" id="PRU00335"/>
    </source>
</evidence>
<evidence type="ECO:0000256" key="1">
    <source>
        <dbReference type="ARBA" id="ARBA00023015"/>
    </source>
</evidence>
<dbReference type="InterPro" id="IPR001647">
    <property type="entry name" value="HTH_TetR"/>
</dbReference>
<evidence type="ECO:0000259" key="5">
    <source>
        <dbReference type="PROSITE" id="PS50977"/>
    </source>
</evidence>
<dbReference type="PANTHER" id="PTHR30055:SF234">
    <property type="entry name" value="HTH-TYPE TRANSCRIPTIONAL REGULATOR BETI"/>
    <property type="match status" value="1"/>
</dbReference>
<dbReference type="AlphaFoldDB" id="A0A4V1RTZ7"/>